<dbReference type="Proteomes" id="UP000011115">
    <property type="component" value="Unassembled WGS sequence"/>
</dbReference>
<dbReference type="InterPro" id="IPR056280">
    <property type="entry name" value="AIPP2-like_SPOC"/>
</dbReference>
<dbReference type="GO" id="GO:0008270">
    <property type="term" value="F:zinc ion binding"/>
    <property type="evidence" value="ECO:0007669"/>
    <property type="project" value="UniProtKB-KW"/>
</dbReference>
<dbReference type="Pfam" id="PF23121">
    <property type="entry name" value="SPOC_AIPP2"/>
    <property type="match status" value="1"/>
</dbReference>
<dbReference type="GO" id="GO:0140566">
    <property type="term" value="F:histone reader activity"/>
    <property type="evidence" value="ECO:0007669"/>
    <property type="project" value="InterPro"/>
</dbReference>
<evidence type="ECO:0000256" key="3">
    <source>
        <dbReference type="ARBA" id="ARBA00022833"/>
    </source>
</evidence>
<evidence type="ECO:0000256" key="1">
    <source>
        <dbReference type="ARBA" id="ARBA00022723"/>
    </source>
</evidence>
<dbReference type="PANTHER" id="PTHR33304:SF18">
    <property type="entry name" value="CHROMATIN REGULATOR PHD FAMILY-RELATED"/>
    <property type="match status" value="1"/>
</dbReference>
<reference evidence="7" key="2">
    <citation type="submission" date="2015-06" db="UniProtKB">
        <authorList>
            <consortium name="EnsemblPlants"/>
        </authorList>
    </citation>
    <scope>IDENTIFICATION</scope>
    <source>
        <strain evidence="7">DM1-3 516 R44</strain>
    </source>
</reference>
<dbReference type="AlphaFoldDB" id="M1DEU2"/>
<evidence type="ECO:0000256" key="5">
    <source>
        <dbReference type="ARBA" id="ARBA00023163"/>
    </source>
</evidence>
<proteinExistence type="predicted"/>
<dbReference type="HOGENOM" id="CLU_1368299_0_0_1"/>
<sequence length="200" mass="22223">MGRPSYHIHSVLSLHSHRVVHSNIITHELDAIGLPTQVAPPTWQVSHEAKATPRAVKWLVKGSLGLGTFGGTLPHQPRVASQLVVATTGHEDPHGHATALTKSPSLNSSLGCAMIARRMKSLERRIRGCYNIWNNKYNLDGVVAHISDKASQSVSEKAKLLQLHLHFEMVSKDDLWPKYFKTPEATIDDIELFFFPSEAR</sequence>
<name>M1DEU2_SOLTU</name>
<evidence type="ECO:0000313" key="7">
    <source>
        <dbReference type="EnsemblPlants" id="PGSC0003DMT400087911"/>
    </source>
</evidence>
<keyword evidence="4" id="KW-0805">Transcription regulation</keyword>
<evidence type="ECO:0000256" key="4">
    <source>
        <dbReference type="ARBA" id="ARBA00023015"/>
    </source>
</evidence>
<dbReference type="InterPro" id="IPR049914">
    <property type="entry name" value="PHD1-3/5-6"/>
</dbReference>
<keyword evidence="5" id="KW-0804">Transcription</keyword>
<evidence type="ECO:0000259" key="6">
    <source>
        <dbReference type="Pfam" id="PF23121"/>
    </source>
</evidence>
<evidence type="ECO:0000256" key="2">
    <source>
        <dbReference type="ARBA" id="ARBA00022771"/>
    </source>
</evidence>
<keyword evidence="8" id="KW-1185">Reference proteome</keyword>
<accession>M1DEU2</accession>
<dbReference type="PaxDb" id="4113-PGSC0003DMT400087911"/>
<protein>
    <recommendedName>
        <fullName evidence="6">AIPP2-like SPOC-like domain-containing protein</fullName>
    </recommendedName>
</protein>
<reference evidence="8" key="1">
    <citation type="journal article" date="2011" name="Nature">
        <title>Genome sequence and analysis of the tuber crop potato.</title>
        <authorList>
            <consortium name="The Potato Genome Sequencing Consortium"/>
        </authorList>
    </citation>
    <scope>NUCLEOTIDE SEQUENCE [LARGE SCALE GENOMIC DNA]</scope>
    <source>
        <strain evidence="8">cv. DM1-3 516 R44</strain>
    </source>
</reference>
<keyword evidence="1" id="KW-0479">Metal-binding</keyword>
<dbReference type="InParanoid" id="M1DEU2"/>
<keyword evidence="3" id="KW-0862">Zinc</keyword>
<dbReference type="PANTHER" id="PTHR33304">
    <property type="match status" value="1"/>
</dbReference>
<organism evidence="7 8">
    <name type="scientific">Solanum tuberosum</name>
    <name type="common">Potato</name>
    <dbReference type="NCBI Taxonomy" id="4113"/>
    <lineage>
        <taxon>Eukaryota</taxon>
        <taxon>Viridiplantae</taxon>
        <taxon>Streptophyta</taxon>
        <taxon>Embryophyta</taxon>
        <taxon>Tracheophyta</taxon>
        <taxon>Spermatophyta</taxon>
        <taxon>Magnoliopsida</taxon>
        <taxon>eudicotyledons</taxon>
        <taxon>Gunneridae</taxon>
        <taxon>Pentapetalae</taxon>
        <taxon>asterids</taxon>
        <taxon>lamiids</taxon>
        <taxon>Solanales</taxon>
        <taxon>Solanaceae</taxon>
        <taxon>Solanoideae</taxon>
        <taxon>Solaneae</taxon>
        <taxon>Solanum</taxon>
    </lineage>
</organism>
<keyword evidence="2" id="KW-0863">Zinc-finger</keyword>
<dbReference type="Gramene" id="PGSC0003DMT400087911">
    <property type="protein sequence ID" value="PGSC0003DMT400087911"/>
    <property type="gene ID" value="PGSC0003DMG400037482"/>
</dbReference>
<evidence type="ECO:0000313" key="8">
    <source>
        <dbReference type="Proteomes" id="UP000011115"/>
    </source>
</evidence>
<dbReference type="STRING" id="4113.M1DEU2"/>
<dbReference type="EnsemblPlants" id="PGSC0003DMT400087911">
    <property type="protein sequence ID" value="PGSC0003DMT400087911"/>
    <property type="gene ID" value="PGSC0003DMG400037482"/>
</dbReference>
<dbReference type="GO" id="GO:0034244">
    <property type="term" value="P:negative regulation of transcription elongation by RNA polymerase II"/>
    <property type="evidence" value="ECO:0007669"/>
    <property type="project" value="InterPro"/>
</dbReference>
<feature type="domain" description="AIPP2-like SPOC-like" evidence="6">
    <location>
        <begin position="127"/>
        <end position="198"/>
    </location>
</feature>